<evidence type="ECO:0000256" key="1">
    <source>
        <dbReference type="SAM" id="MobiDB-lite"/>
    </source>
</evidence>
<dbReference type="Proteomes" id="UP000626109">
    <property type="component" value="Unassembled WGS sequence"/>
</dbReference>
<feature type="compositionally biased region" description="Basic residues" evidence="1">
    <location>
        <begin position="77"/>
        <end position="88"/>
    </location>
</feature>
<comment type="caution">
    <text evidence="2">The sequence shown here is derived from an EMBL/GenBank/DDBJ whole genome shotgun (WGS) entry which is preliminary data.</text>
</comment>
<feature type="region of interest" description="Disordered" evidence="1">
    <location>
        <begin position="73"/>
        <end position="100"/>
    </location>
</feature>
<sequence length="100" mass="11208">MARAGTQTIIKGVEELLKYLVVRLTLTPTHMPCIFFDGSANQVAIQVRNTVLKLATYHNDLLCWHTLPPKVAGAGRQPKRGAKERHTLRWNATQTSRSLT</sequence>
<proteinExistence type="predicted"/>
<protein>
    <submittedName>
        <fullName evidence="2">Uncharacterized protein</fullName>
    </submittedName>
</protein>
<feature type="compositionally biased region" description="Polar residues" evidence="1">
    <location>
        <begin position="90"/>
        <end position="100"/>
    </location>
</feature>
<name>A0A813LCG7_POLGL</name>
<organism evidence="2 3">
    <name type="scientific">Polarella glacialis</name>
    <name type="common">Dinoflagellate</name>
    <dbReference type="NCBI Taxonomy" id="89957"/>
    <lineage>
        <taxon>Eukaryota</taxon>
        <taxon>Sar</taxon>
        <taxon>Alveolata</taxon>
        <taxon>Dinophyceae</taxon>
        <taxon>Suessiales</taxon>
        <taxon>Suessiaceae</taxon>
        <taxon>Polarella</taxon>
    </lineage>
</organism>
<accession>A0A813LCG7</accession>
<evidence type="ECO:0000313" key="2">
    <source>
        <dbReference type="EMBL" id="CAE8725380.1"/>
    </source>
</evidence>
<dbReference type="EMBL" id="CAJNNW010035063">
    <property type="protein sequence ID" value="CAE8725380.1"/>
    <property type="molecule type" value="Genomic_DNA"/>
</dbReference>
<dbReference type="AlphaFoldDB" id="A0A813LCG7"/>
<evidence type="ECO:0000313" key="3">
    <source>
        <dbReference type="Proteomes" id="UP000626109"/>
    </source>
</evidence>
<reference evidence="2" key="1">
    <citation type="submission" date="2021-02" db="EMBL/GenBank/DDBJ databases">
        <authorList>
            <person name="Dougan E. K."/>
            <person name="Rhodes N."/>
            <person name="Thang M."/>
            <person name="Chan C."/>
        </authorList>
    </citation>
    <scope>NUCLEOTIDE SEQUENCE</scope>
</reference>
<gene>
    <name evidence="2" type="ORF">PGLA2088_LOCUS44095</name>
</gene>